<name>A0A6M0Q746_9BACI</name>
<accession>A0A6M0Q746</accession>
<dbReference type="Proteomes" id="UP000481043">
    <property type="component" value="Unassembled WGS sequence"/>
</dbReference>
<proteinExistence type="predicted"/>
<sequence length="257" mass="30238">MVSKQLQSNELELLRNYRLTVKDVPEGFSFPCSKLLDEKFVGEFLIELQEMYQIDEPYVAASQFMKRYGYNIMVPFLYSMSMFDKRLDFSLTSSVFQSYEDNGTWLPKLQLGNLDVTTVEDHRDSWRTASFKSIFRDHLSPVIEVLSVNAKVSRHNLWENAAVYIFWIYESMMEKEPNHPNLKEDFQALLEAEGTVFGSYSKNPIRKFYTEKKYISHKDSMLRVRKTCCFYNRLPDSEDGCSTCPQTCNVKIKEEMR</sequence>
<dbReference type="EMBL" id="JAAIWM010000003">
    <property type="protein sequence ID" value="NEY72155.1"/>
    <property type="molecule type" value="Genomic_DNA"/>
</dbReference>
<dbReference type="AlphaFoldDB" id="A0A6M0Q746"/>
<gene>
    <name evidence="3" type="primary">fhuF</name>
    <name evidence="3" type="ORF">G4D63_10500</name>
</gene>
<dbReference type="InterPro" id="IPR022770">
    <property type="entry name" value="IucA/IucC-like_C"/>
</dbReference>
<dbReference type="Pfam" id="PF06276">
    <property type="entry name" value="FhuF"/>
    <property type="match status" value="1"/>
</dbReference>
<dbReference type="NCBIfam" id="TIGR03951">
    <property type="entry name" value="Fe_III_red_FhuF"/>
    <property type="match status" value="1"/>
</dbReference>
<feature type="domain" description="Ferric siderophore reductase C-terminal" evidence="2">
    <location>
        <begin position="225"/>
        <end position="245"/>
    </location>
</feature>
<dbReference type="InterPro" id="IPR008090">
    <property type="entry name" value="Fe_iron_reduct"/>
</dbReference>
<feature type="domain" description="Aerobactin siderophore biosynthesis IucA/IucC-like C-terminal" evidence="1">
    <location>
        <begin position="114"/>
        <end position="194"/>
    </location>
</feature>
<keyword evidence="4" id="KW-1185">Reference proteome</keyword>
<comment type="caution">
    <text evidence="3">The sequence shown here is derived from an EMBL/GenBank/DDBJ whole genome shotgun (WGS) entry which is preliminary data.</text>
</comment>
<evidence type="ECO:0000313" key="4">
    <source>
        <dbReference type="Proteomes" id="UP000481043"/>
    </source>
</evidence>
<dbReference type="InterPro" id="IPR024726">
    <property type="entry name" value="FhuF_C"/>
</dbReference>
<dbReference type="GO" id="GO:0003824">
    <property type="term" value="F:catalytic activity"/>
    <property type="evidence" value="ECO:0007669"/>
    <property type="project" value="UniProtKB-ARBA"/>
</dbReference>
<organism evidence="3 4">
    <name type="scientific">Bacillus mesophilus</name>
    <dbReference type="NCBI Taxonomy" id="1808955"/>
    <lineage>
        <taxon>Bacteria</taxon>
        <taxon>Bacillati</taxon>
        <taxon>Bacillota</taxon>
        <taxon>Bacilli</taxon>
        <taxon>Bacillales</taxon>
        <taxon>Bacillaceae</taxon>
        <taxon>Bacillus</taxon>
    </lineage>
</organism>
<dbReference type="GO" id="GO:0051537">
    <property type="term" value="F:2 iron, 2 sulfur cluster binding"/>
    <property type="evidence" value="ECO:0007669"/>
    <property type="project" value="InterPro"/>
</dbReference>
<reference evidence="3 4" key="1">
    <citation type="submission" date="2020-02" db="EMBL/GenBank/DDBJ databases">
        <title>Bacillus aquiflavi sp. nov., isolated from yellow water of strong flavor Chinese baijiu in Yibin region of China.</title>
        <authorList>
            <person name="Xie J."/>
        </authorList>
    </citation>
    <scope>NUCLEOTIDE SEQUENCE [LARGE SCALE GENOMIC DNA]</scope>
    <source>
        <strain evidence="3 4">SA4</strain>
    </source>
</reference>
<evidence type="ECO:0000259" key="1">
    <source>
        <dbReference type="Pfam" id="PF06276"/>
    </source>
</evidence>
<evidence type="ECO:0000313" key="3">
    <source>
        <dbReference type="EMBL" id="NEY72155.1"/>
    </source>
</evidence>
<dbReference type="Pfam" id="PF11575">
    <property type="entry name" value="FhuF_C"/>
    <property type="match status" value="1"/>
</dbReference>
<protein>
    <submittedName>
        <fullName evidence="3">Siderophore-iron reductase FhuF</fullName>
    </submittedName>
</protein>
<evidence type="ECO:0000259" key="2">
    <source>
        <dbReference type="Pfam" id="PF11575"/>
    </source>
</evidence>
<dbReference type="RefSeq" id="WP_163179619.1">
    <property type="nucleotide sequence ID" value="NZ_JAAIWM010000003.1"/>
</dbReference>